<evidence type="ECO:0000256" key="2">
    <source>
        <dbReference type="SAM" id="MobiDB-lite"/>
    </source>
</evidence>
<feature type="chain" id="PRO_5041716708" description="Lysozyme" evidence="3">
    <location>
        <begin position="20"/>
        <end position="285"/>
    </location>
</feature>
<keyword evidence="3" id="KW-0732">Signal</keyword>
<keyword evidence="5" id="KW-1185">Reference proteome</keyword>
<dbReference type="PROSITE" id="PS51348">
    <property type="entry name" value="GLYCOSYL_HYDROL_F22_2"/>
    <property type="match status" value="1"/>
</dbReference>
<dbReference type="PRINTS" id="PR00135">
    <property type="entry name" value="LYZLACT"/>
</dbReference>
<dbReference type="EMBL" id="JAUPFM010000021">
    <property type="protein sequence ID" value="KAK2817515.1"/>
    <property type="molecule type" value="Genomic_DNA"/>
</dbReference>
<dbReference type="GO" id="GO:0003796">
    <property type="term" value="F:lysozyme activity"/>
    <property type="evidence" value="ECO:0007669"/>
    <property type="project" value="TreeGrafter"/>
</dbReference>
<accession>A0AA88LHL1</accession>
<name>A0AA88LHL1_CHASR</name>
<comment type="similarity">
    <text evidence="1">Belongs to the glycosyl hydrolase 22 family.</text>
</comment>
<dbReference type="InterPro" id="IPR001916">
    <property type="entry name" value="Glyco_hydro_22"/>
</dbReference>
<organism evidence="4 5">
    <name type="scientific">Channa striata</name>
    <name type="common">Snakehead murrel</name>
    <name type="synonym">Ophicephalus striatus</name>
    <dbReference type="NCBI Taxonomy" id="64152"/>
    <lineage>
        <taxon>Eukaryota</taxon>
        <taxon>Metazoa</taxon>
        <taxon>Chordata</taxon>
        <taxon>Craniata</taxon>
        <taxon>Vertebrata</taxon>
        <taxon>Euteleostomi</taxon>
        <taxon>Actinopterygii</taxon>
        <taxon>Neopterygii</taxon>
        <taxon>Teleostei</taxon>
        <taxon>Neoteleostei</taxon>
        <taxon>Acanthomorphata</taxon>
        <taxon>Anabantaria</taxon>
        <taxon>Anabantiformes</taxon>
        <taxon>Channoidei</taxon>
        <taxon>Channidae</taxon>
        <taxon>Channa</taxon>
    </lineage>
</organism>
<reference evidence="4" key="1">
    <citation type="submission" date="2023-07" db="EMBL/GenBank/DDBJ databases">
        <title>Chromosome-level Genome Assembly of Striped Snakehead (Channa striata).</title>
        <authorList>
            <person name="Liu H."/>
        </authorList>
    </citation>
    <scope>NUCLEOTIDE SEQUENCE</scope>
    <source>
        <strain evidence="4">Gz</strain>
        <tissue evidence="4">Muscle</tissue>
    </source>
</reference>
<dbReference type="SUPFAM" id="SSF53955">
    <property type="entry name" value="Lysozyme-like"/>
    <property type="match status" value="1"/>
</dbReference>
<dbReference type="AlphaFoldDB" id="A0AA88LHL1"/>
<dbReference type="Gene3D" id="1.10.530.10">
    <property type="match status" value="2"/>
</dbReference>
<protein>
    <recommendedName>
        <fullName evidence="6">Lysozyme</fullName>
    </recommendedName>
</protein>
<feature type="signal peptide" evidence="3">
    <location>
        <begin position="1"/>
        <end position="19"/>
    </location>
</feature>
<evidence type="ECO:0000313" key="4">
    <source>
        <dbReference type="EMBL" id="KAK2817515.1"/>
    </source>
</evidence>
<dbReference type="SMART" id="SM00263">
    <property type="entry name" value="LYZ1"/>
    <property type="match status" value="1"/>
</dbReference>
<proteinExistence type="inferred from homology"/>
<evidence type="ECO:0000256" key="3">
    <source>
        <dbReference type="SAM" id="SignalP"/>
    </source>
</evidence>
<sequence length="285" mass="31164">MKLLVVLVLSVLGCSLTEGRIVTKCGLKTQLEKATTNLTAKTLPKGLTVDKLATKIVCHAEQVSGFNTSMVKEQVHRKERTNRDVQEEAIGEVHKHPGNHSEVHVEPTGEVHKHPGNHSEKPTGEVHKHPGNHSEVHVEPTGEVHKHPGNHSEVHVEPTGNHDKRNGKKEDHKNFTGSNQPHSRHRRHNKLPSLQARPAPPAPHPAENCTLYGIFQLSSCQVCSDGTTLSANICGMDCSKLVDDDVSDDIGCMLKILLSPGNKLLLKENCENKKAPTYFAGCSST</sequence>
<evidence type="ECO:0000313" key="5">
    <source>
        <dbReference type="Proteomes" id="UP001187415"/>
    </source>
</evidence>
<dbReference type="Proteomes" id="UP001187415">
    <property type="component" value="Unassembled WGS sequence"/>
</dbReference>
<comment type="caution">
    <text evidence="4">The sequence shown here is derived from an EMBL/GenBank/DDBJ whole genome shotgun (WGS) entry which is preliminary data.</text>
</comment>
<dbReference type="PANTHER" id="PTHR11407:SF69">
    <property type="entry name" value="LYSOZYME C, MILK ISOZYME"/>
    <property type="match status" value="1"/>
</dbReference>
<feature type="region of interest" description="Disordered" evidence="2">
    <location>
        <begin position="73"/>
        <end position="187"/>
    </location>
</feature>
<feature type="compositionally biased region" description="Basic and acidic residues" evidence="2">
    <location>
        <begin position="73"/>
        <end position="174"/>
    </location>
</feature>
<dbReference type="PANTHER" id="PTHR11407">
    <property type="entry name" value="LYSOZYME C"/>
    <property type="match status" value="1"/>
</dbReference>
<dbReference type="Pfam" id="PF00062">
    <property type="entry name" value="Lys"/>
    <property type="match status" value="1"/>
</dbReference>
<evidence type="ECO:0008006" key="6">
    <source>
        <dbReference type="Google" id="ProtNLM"/>
    </source>
</evidence>
<dbReference type="InterPro" id="IPR023346">
    <property type="entry name" value="Lysozyme-like_dom_sf"/>
</dbReference>
<gene>
    <name evidence="4" type="ORF">Q5P01_025706</name>
</gene>
<evidence type="ECO:0000256" key="1">
    <source>
        <dbReference type="RuleBase" id="RU004440"/>
    </source>
</evidence>